<dbReference type="GO" id="GO:0005737">
    <property type="term" value="C:cytoplasm"/>
    <property type="evidence" value="ECO:0007669"/>
    <property type="project" value="UniProtKB-SubCell"/>
</dbReference>
<dbReference type="PROSITE" id="PS50096">
    <property type="entry name" value="IQ"/>
    <property type="match status" value="6"/>
</dbReference>
<feature type="region of interest" description="Disordered" evidence="12">
    <location>
        <begin position="1"/>
        <end position="25"/>
    </location>
</feature>
<keyword evidence="11" id="KW-0131">Cell cycle</keyword>
<keyword evidence="5" id="KW-0132">Cell division</keyword>
<comment type="subcellular location">
    <subcellularLocation>
        <location evidence="2">Cytoplasm</location>
    </subcellularLocation>
    <subcellularLocation>
        <location evidence="1">Nucleus</location>
    </subcellularLocation>
</comment>
<dbReference type="PANTHER" id="PTHR22706">
    <property type="entry name" value="ASSEMBLY FACTOR FOR SPINDLE MICROTUBULES"/>
    <property type="match status" value="1"/>
</dbReference>
<feature type="region of interest" description="Disordered" evidence="12">
    <location>
        <begin position="271"/>
        <end position="404"/>
    </location>
</feature>
<proteinExistence type="predicted"/>
<dbReference type="SUPFAM" id="SSF52540">
    <property type="entry name" value="P-loop containing nucleoside triphosphate hydrolases"/>
    <property type="match status" value="1"/>
</dbReference>
<feature type="compositionally biased region" description="Polar residues" evidence="12">
    <location>
        <begin position="2134"/>
        <end position="2151"/>
    </location>
</feature>
<dbReference type="InParanoid" id="A0A7R8YTU4"/>
<evidence type="ECO:0000256" key="11">
    <source>
        <dbReference type="ARBA" id="ARBA00023306"/>
    </source>
</evidence>
<keyword evidence="3" id="KW-0963">Cytoplasm</keyword>
<keyword evidence="7" id="KW-0498">Mitosis</keyword>
<evidence type="ECO:0000256" key="9">
    <source>
        <dbReference type="ARBA" id="ARBA00023054"/>
    </source>
</evidence>
<feature type="region of interest" description="Disordered" evidence="12">
    <location>
        <begin position="576"/>
        <end position="595"/>
    </location>
</feature>
<dbReference type="EMBL" id="LR899011">
    <property type="protein sequence ID" value="CAD7084769.1"/>
    <property type="molecule type" value="Genomic_DNA"/>
</dbReference>
<evidence type="ECO:0000313" key="15">
    <source>
        <dbReference type="Proteomes" id="UP000594454"/>
    </source>
</evidence>
<dbReference type="GO" id="GO:0005634">
    <property type="term" value="C:nucleus"/>
    <property type="evidence" value="ECO:0007669"/>
    <property type="project" value="UniProtKB-SubCell"/>
</dbReference>
<feature type="compositionally biased region" description="Polar residues" evidence="12">
    <location>
        <begin position="348"/>
        <end position="368"/>
    </location>
</feature>
<dbReference type="GO" id="GO:0005516">
    <property type="term" value="F:calmodulin binding"/>
    <property type="evidence" value="ECO:0007669"/>
    <property type="project" value="UniProtKB-KW"/>
</dbReference>
<evidence type="ECO:0000313" key="14">
    <source>
        <dbReference type="EMBL" id="CAD7084769.1"/>
    </source>
</evidence>
<dbReference type="OrthoDB" id="2148418at2759"/>
<feature type="compositionally biased region" description="Basic and acidic residues" evidence="12">
    <location>
        <begin position="191"/>
        <end position="200"/>
    </location>
</feature>
<dbReference type="Gene3D" id="1.20.5.190">
    <property type="match status" value="4"/>
</dbReference>
<dbReference type="CDD" id="cd21223">
    <property type="entry name" value="CH_ASPM_rpt1"/>
    <property type="match status" value="1"/>
</dbReference>
<dbReference type="InterPro" id="IPR051185">
    <property type="entry name" value="ASPM"/>
</dbReference>
<feature type="domain" description="Calponin-homology (CH)" evidence="13">
    <location>
        <begin position="926"/>
        <end position="1058"/>
    </location>
</feature>
<evidence type="ECO:0000256" key="4">
    <source>
        <dbReference type="ARBA" id="ARBA00022553"/>
    </source>
</evidence>
<dbReference type="FunFam" id="1.10.418.10:FF:000051">
    <property type="entry name" value="Abnormal spindle-like microcephaly-associated protein homolog"/>
    <property type="match status" value="1"/>
</dbReference>
<keyword evidence="9" id="KW-0175">Coiled coil</keyword>
<gene>
    <name evidence="14" type="ORF">HERILL_LOCUS7646</name>
</gene>
<dbReference type="GO" id="GO:0007051">
    <property type="term" value="P:spindle organization"/>
    <property type="evidence" value="ECO:0007669"/>
    <property type="project" value="TreeGrafter"/>
</dbReference>
<dbReference type="PANTHER" id="PTHR22706:SF1">
    <property type="entry name" value="ASSEMBLY FACTOR FOR SPINDLE MICROTUBULES"/>
    <property type="match status" value="1"/>
</dbReference>
<dbReference type="InterPro" id="IPR031549">
    <property type="entry name" value="ASH"/>
</dbReference>
<keyword evidence="15" id="KW-1185">Reference proteome</keyword>
<dbReference type="InterPro" id="IPR027417">
    <property type="entry name" value="P-loop_NTPase"/>
</dbReference>
<organism evidence="14 15">
    <name type="scientific">Hermetia illucens</name>
    <name type="common">Black soldier fly</name>
    <dbReference type="NCBI Taxonomy" id="343691"/>
    <lineage>
        <taxon>Eukaryota</taxon>
        <taxon>Metazoa</taxon>
        <taxon>Ecdysozoa</taxon>
        <taxon>Arthropoda</taxon>
        <taxon>Hexapoda</taxon>
        <taxon>Insecta</taxon>
        <taxon>Pterygota</taxon>
        <taxon>Neoptera</taxon>
        <taxon>Endopterygota</taxon>
        <taxon>Diptera</taxon>
        <taxon>Brachycera</taxon>
        <taxon>Stratiomyomorpha</taxon>
        <taxon>Stratiomyidae</taxon>
        <taxon>Hermetiinae</taxon>
        <taxon>Hermetia</taxon>
    </lineage>
</organism>
<evidence type="ECO:0000259" key="13">
    <source>
        <dbReference type="PROSITE" id="PS50021"/>
    </source>
</evidence>
<sequence>MSAFAVSITPTRVKKKPPRNENREPVPVVMAPFSGKSIVVFEDVPVSKTAKRVLVVTNPTDEQLEVILTKPFRPELNISVAWQRNEIPPQGSTNMELVWTPLEAIASSESIQLTDNRNFRKDVNVVLKSISKLPGNKSGASRYPSLSSGPAKQPPKMFKSASSHTITNSTMRSQPLSKISKSDMNISKPTSRNDDRSHNPAYFERGETIEAAFNPKVEEWSAGKENVSPETPKNASDLFDKFKFTPATETKSKQTSNLEILSSMPTPVFKTKSEKKSVDEDEGVSCGINPRRLVDNMVGSVEKPGRQETPRKPCRWTPKIVRHSCTPSPTEKHAKESSQSRFDPAVVSTISKRVTPERSGSASPQNISEGRRKLFSNQTTSSGTINKTFEVPSKSTDSLDSGEGSSEDVLAVINKTATISTSQSRILSIIVEEEKIETTKQIYEKTFDMPDEQLLRDVHLVGTPLRKVSESMKDISSKKLKIATQGSMPNLNEMEAIKSIEQNRYYLPIKSEIEDSPEALNTSYESIRSIKSTISTQELLFDQHEILAQSSRFNVHESTTQTNRRKPTLDLKFKPQIKTEPEDTQRFPKRARESSLDSPVTDNFLSVGMYTQSTCFISVSPPKRSRMELANERPGTKVRVTKWSATQPKKLKLIRPQNSASKAVLTRPRVKLYDSEMYLQPFINPDAFAATTTFDPFLASTMYLDDHAIKRHEEQLKKWLNALVALPAELDTDCNKKIDVGNLFNVVRNQELMLAPTKEELSMNYLTKSKMDFLRKSAVNLYMSAEMIEICSKVAIYINKNSIQLRKDRDLHLDVVLQRYILELLLSFNPLWLRLGLEVVFGEVIHLHSNSDIVGLSTFILNRLFRDRLVEQKHSRAYILSERYCAYIKKFTLQKFLLLLLFLDKAKNKKIIKHNPCLFVSNAKYKETKEILQRFSSELLANIGDITRNLRRLGYVLTHKQTYIDEFNYAFNNLAIDLRDGVRLARVMEIILLREDLTSQLRVPAISRTQKAFNVNLSLKALAEANFTLTGGIAAYDIVDGHREKTLSLLWQLIYKFRSPKFHAAATVIQRWWRNYWLKVVIMRRIRIKIENRRNEAATKIQSMFRGYMSRIHTTAWKKQRIANVLILQKYVRGFLCRRRFERALTKVVLIQRWYRAVKKTKAERIRYLLTVTSTVRIQTWYRRIILSRKLRCAAVAVAAIKKQAKLEHNKAIIIQRVWKSVTIRRKFRMIVHQVVRQTLTQKLEYKSAVRIQAFFQMIRFRREYTIKKETTIKIQRAWRLYRLTREIRTLYIRQRFATISIQRYFRGYLAMKTEKNKYQKIRSSAIKIQRKFRATQMAELERRRFLLLREATAVIQRRLRATLLMRRQRQEYLQLQSSIKIIQQRYRALLLMRKCRENYLTMKSSTTKIQRKFRATLLAREVRMRFISMQYHAIIIQQRLRANRLMKLERAKYLKVRNAVICIQRQLRATLLMHLERQRFTTLKSAAVILQDRFRALLKMRRQRQEFLVLKSATITVQQQFRATQLMRRERSEFLRLKKASECIQRYYRATALMRLHRLAFLKQKYAAKVLQERYRAQMQMRECRTEYMSLKRAAITIQRRFRATRLMKRGREEYIRLRNIVVYIQCHYRAKLLMRPRRSEFLELKAAAITLQSHIRAHFRMKHQRRQFLSLKHAVIDVQRRFRARRSMKLALNQYTECKMKTIVIQRFIRNYYLMRNIRQTFVLQRNSTIKIQRWWRSSVIQRQERATYLKTIKAVHTIQIRWRATLQMRIIRRKYVEIRRCIVRIQTLYRSYLLMKSIRTNYILLRQAAVATQRRFRAKQKAIEHRSHFLVMKSAAVRIQQWFRSIRITKIVREHYLQLRQTTIFIQQKYRARNLARVQHEAYKEIRHVTLNLQCRIRGVLARKRFNDLLTPERREAIRRRKAARVIQKFWRGYVVRKRWHSAQFQLMRKRIRELKLTSKPANTVRQQIISSIQMLKRRYSITELLSILIRLENLSRVVPHTLKDHAVFIASFSYGIMAQANRSEPDKQVIELCSRIILNFARYGGTKEDVFQESGLVTIAQMLLRWSDKDCPIFNTLCTLVWVFIHSEEKKKVIYNFMTTRESAFMVRETKKLVLRKKKMLMHSRKLNHNHQQQSNSPKNSRNNLPQLDSDFGVARKSPYIFNCPVFALDTVLSLLNITV</sequence>
<dbReference type="Proteomes" id="UP000594454">
    <property type="component" value="Chromosome 3"/>
</dbReference>
<dbReference type="Pfam" id="PF00612">
    <property type="entry name" value="IQ"/>
    <property type="match status" value="6"/>
</dbReference>
<dbReference type="SMART" id="SM00015">
    <property type="entry name" value="IQ"/>
    <property type="match status" value="18"/>
</dbReference>
<evidence type="ECO:0000256" key="3">
    <source>
        <dbReference type="ARBA" id="ARBA00022490"/>
    </source>
</evidence>
<feature type="region of interest" description="Disordered" evidence="12">
    <location>
        <begin position="2130"/>
        <end position="2152"/>
    </location>
</feature>
<evidence type="ECO:0000256" key="6">
    <source>
        <dbReference type="ARBA" id="ARBA00022737"/>
    </source>
</evidence>
<keyword evidence="6" id="KW-0677">Repeat</keyword>
<evidence type="ECO:0000256" key="8">
    <source>
        <dbReference type="ARBA" id="ARBA00022860"/>
    </source>
</evidence>
<name>A0A7R8YTU4_HERIL</name>
<evidence type="ECO:0000256" key="12">
    <source>
        <dbReference type="SAM" id="MobiDB-lite"/>
    </source>
</evidence>
<dbReference type="Gene3D" id="1.10.418.10">
    <property type="entry name" value="Calponin-like domain"/>
    <property type="match status" value="1"/>
</dbReference>
<dbReference type="InterPro" id="IPR001715">
    <property type="entry name" value="CH_dom"/>
</dbReference>
<keyword evidence="4" id="KW-0597">Phosphoprotein</keyword>
<dbReference type="FunCoup" id="A0A7R8YTU4">
    <property type="interactions" value="66"/>
</dbReference>
<keyword evidence="8" id="KW-0112">Calmodulin-binding</keyword>
<protein>
    <recommendedName>
        <fullName evidence="13">Calponin-homology (CH) domain-containing protein</fullName>
    </recommendedName>
</protein>
<evidence type="ECO:0000256" key="10">
    <source>
        <dbReference type="ARBA" id="ARBA00023242"/>
    </source>
</evidence>
<dbReference type="CDD" id="cd23767">
    <property type="entry name" value="IQCD"/>
    <property type="match status" value="2"/>
</dbReference>
<dbReference type="SUPFAM" id="SSF47576">
    <property type="entry name" value="Calponin-homology domain, CH-domain"/>
    <property type="match status" value="1"/>
</dbReference>
<dbReference type="GO" id="GO:0000922">
    <property type="term" value="C:spindle pole"/>
    <property type="evidence" value="ECO:0007669"/>
    <property type="project" value="TreeGrafter"/>
</dbReference>
<evidence type="ECO:0000256" key="7">
    <source>
        <dbReference type="ARBA" id="ARBA00022776"/>
    </source>
</evidence>
<feature type="compositionally biased region" description="Low complexity" evidence="12">
    <location>
        <begin position="395"/>
        <end position="404"/>
    </location>
</feature>
<dbReference type="GO" id="GO:0051301">
    <property type="term" value="P:cell division"/>
    <property type="evidence" value="ECO:0007669"/>
    <property type="project" value="UniProtKB-KW"/>
</dbReference>
<dbReference type="GO" id="GO:0000278">
    <property type="term" value="P:mitotic cell cycle"/>
    <property type="evidence" value="ECO:0007669"/>
    <property type="project" value="TreeGrafter"/>
</dbReference>
<dbReference type="Pfam" id="PF15780">
    <property type="entry name" value="ASH"/>
    <property type="match status" value="1"/>
</dbReference>
<feature type="compositionally biased region" description="Polar residues" evidence="12">
    <location>
        <begin position="375"/>
        <end position="387"/>
    </location>
</feature>
<feature type="compositionally biased region" description="Polar residues" evidence="12">
    <location>
        <begin position="160"/>
        <end position="190"/>
    </location>
</feature>
<dbReference type="InterPro" id="IPR036872">
    <property type="entry name" value="CH_dom_sf"/>
</dbReference>
<evidence type="ECO:0000256" key="1">
    <source>
        <dbReference type="ARBA" id="ARBA00004123"/>
    </source>
</evidence>
<dbReference type="GO" id="GO:0051295">
    <property type="term" value="P:establishment of meiotic spindle localization"/>
    <property type="evidence" value="ECO:0007669"/>
    <property type="project" value="TreeGrafter"/>
</dbReference>
<evidence type="ECO:0000256" key="5">
    <source>
        <dbReference type="ARBA" id="ARBA00022618"/>
    </source>
</evidence>
<dbReference type="InterPro" id="IPR000048">
    <property type="entry name" value="IQ_motif_EF-hand-BS"/>
</dbReference>
<accession>A0A7R8YTU4</accession>
<dbReference type="OMA" id="DFGIIRY"/>
<evidence type="ECO:0000256" key="2">
    <source>
        <dbReference type="ARBA" id="ARBA00004496"/>
    </source>
</evidence>
<dbReference type="SMART" id="SM00033">
    <property type="entry name" value="CH"/>
    <property type="match status" value="1"/>
</dbReference>
<keyword evidence="10" id="KW-0539">Nucleus</keyword>
<dbReference type="PROSITE" id="PS50021">
    <property type="entry name" value="CH"/>
    <property type="match status" value="1"/>
</dbReference>
<reference evidence="14 15" key="1">
    <citation type="submission" date="2020-11" db="EMBL/GenBank/DDBJ databases">
        <authorList>
            <person name="Wallbank WR R."/>
            <person name="Pardo Diaz C."/>
            <person name="Kozak K."/>
            <person name="Martin S."/>
            <person name="Jiggins C."/>
            <person name="Moest M."/>
            <person name="Warren A I."/>
            <person name="Generalovic N T."/>
            <person name="Byers J.R.P. K."/>
            <person name="Montejo-Kovacevich G."/>
            <person name="Yen C E."/>
        </authorList>
    </citation>
    <scope>NUCLEOTIDE SEQUENCE [LARGE SCALE GENOMIC DNA]</scope>
</reference>
<feature type="region of interest" description="Disordered" evidence="12">
    <location>
        <begin position="135"/>
        <end position="200"/>
    </location>
</feature>